<dbReference type="AlphaFoldDB" id="A0A806JYN1"/>
<dbReference type="CDD" id="cd06223">
    <property type="entry name" value="PRTases_typeI"/>
    <property type="match status" value="1"/>
</dbReference>
<dbReference type="PANTHER" id="PTHR47505">
    <property type="entry name" value="DNA UTILIZATION PROTEIN YHGH"/>
    <property type="match status" value="1"/>
</dbReference>
<dbReference type="InterPro" id="IPR051910">
    <property type="entry name" value="ComF/GntX_DNA_util-trans"/>
</dbReference>
<evidence type="ECO:0000256" key="1">
    <source>
        <dbReference type="ARBA" id="ARBA00008007"/>
    </source>
</evidence>
<dbReference type="EMBL" id="JQ844181">
    <property type="protein sequence ID" value="AGS52057.1"/>
    <property type="molecule type" value="Genomic_DNA"/>
</dbReference>
<name>A0A806JYN1_9BACT</name>
<comment type="similarity">
    <text evidence="1">Belongs to the ComF/GntX family.</text>
</comment>
<dbReference type="InterPro" id="IPR000836">
    <property type="entry name" value="PRTase_dom"/>
</dbReference>
<organism evidence="3">
    <name type="scientific">uncultured bacterium contig00024</name>
    <dbReference type="NCBI Taxonomy" id="1181513"/>
    <lineage>
        <taxon>Bacteria</taxon>
        <taxon>environmental samples</taxon>
    </lineage>
</organism>
<dbReference type="PANTHER" id="PTHR47505:SF1">
    <property type="entry name" value="DNA UTILIZATION PROTEIN YHGH"/>
    <property type="match status" value="1"/>
</dbReference>
<dbReference type="InterPro" id="IPR044005">
    <property type="entry name" value="DZR_2"/>
</dbReference>
<protein>
    <submittedName>
        <fullName evidence="3">Competence protein F-like protein</fullName>
    </submittedName>
</protein>
<dbReference type="InterPro" id="IPR029057">
    <property type="entry name" value="PRTase-like"/>
</dbReference>
<evidence type="ECO:0000259" key="2">
    <source>
        <dbReference type="Pfam" id="PF18912"/>
    </source>
</evidence>
<accession>A0A806JYN1</accession>
<dbReference type="SUPFAM" id="SSF53271">
    <property type="entry name" value="PRTase-like"/>
    <property type="match status" value="1"/>
</dbReference>
<evidence type="ECO:0000313" key="3">
    <source>
        <dbReference type="EMBL" id="AGS52057.1"/>
    </source>
</evidence>
<dbReference type="Pfam" id="PF18912">
    <property type="entry name" value="DZR_2"/>
    <property type="match status" value="1"/>
</dbReference>
<reference evidence="3" key="1">
    <citation type="submission" date="2012-03" db="EMBL/GenBank/DDBJ databases">
        <title>Functional metagenomics reveals considerable lignocellulase gene clusters in the gut microbiome of a wood-feeding higher termite.</title>
        <authorList>
            <person name="Liu N."/>
        </authorList>
    </citation>
    <scope>NUCLEOTIDE SEQUENCE</scope>
</reference>
<dbReference type="Gene3D" id="3.40.50.2020">
    <property type="match status" value="1"/>
</dbReference>
<proteinExistence type="inferred from homology"/>
<feature type="domain" description="Double zinc ribbon" evidence="2">
    <location>
        <begin position="14"/>
        <end position="71"/>
    </location>
</feature>
<sequence length="238" mass="26920">MNILLNLLFLARGFLFPQKCALCGCSLTYTEEIRLGLCEKCRSAVSREKGQECNLCGKPLISEKELCLSCRNGGAHSYERMFVLFPYTGIYRKLLKAYKFTGNLSLANFFAEKIIELIQDNSELKDAYFVPVPPRPGKIKDTGWDQVEELIKRLKKSGREKIKVCGCLQRKISKVQKHLSRAERMENLKGRIMLKRDAPKVALVIDDVITTGSTMEVSCQALKDGGAEKVYGLCLFYD</sequence>